<dbReference type="GO" id="GO:0005524">
    <property type="term" value="F:ATP binding"/>
    <property type="evidence" value="ECO:0007669"/>
    <property type="project" value="UniProtKB-UniRule"/>
</dbReference>
<dbReference type="GO" id="GO:0046872">
    <property type="term" value="F:metal ion binding"/>
    <property type="evidence" value="ECO:0007669"/>
    <property type="project" value="InterPro"/>
</dbReference>
<feature type="domain" description="ATP-grasp" evidence="2">
    <location>
        <begin position="142"/>
        <end position="346"/>
    </location>
</feature>
<name>A0A1B0ZFB0_9MICO</name>
<dbReference type="InterPro" id="IPR005479">
    <property type="entry name" value="CPAse_ATP-bd"/>
</dbReference>
<dbReference type="AlphaFoldDB" id="A0A1B0ZFB0"/>
<proteinExistence type="predicted"/>
<dbReference type="SUPFAM" id="SSF56059">
    <property type="entry name" value="Glutathione synthetase ATP-binding domain-like"/>
    <property type="match status" value="1"/>
</dbReference>
<keyword evidence="1" id="KW-0547">Nucleotide-binding</keyword>
<organism evidence="3 4">
    <name type="scientific">Dermabacter vaginalis</name>
    <dbReference type="NCBI Taxonomy" id="1630135"/>
    <lineage>
        <taxon>Bacteria</taxon>
        <taxon>Bacillati</taxon>
        <taxon>Actinomycetota</taxon>
        <taxon>Actinomycetes</taxon>
        <taxon>Micrococcales</taxon>
        <taxon>Dermabacteraceae</taxon>
        <taxon>Dermabacter</taxon>
    </lineage>
</organism>
<dbReference type="Gene3D" id="3.30.470.20">
    <property type="entry name" value="ATP-grasp fold, B domain"/>
    <property type="match status" value="1"/>
</dbReference>
<evidence type="ECO:0000259" key="2">
    <source>
        <dbReference type="PROSITE" id="PS50975"/>
    </source>
</evidence>
<dbReference type="RefSeq" id="WP_082990996.1">
    <property type="nucleotide sequence ID" value="NZ_CP012117.1"/>
</dbReference>
<dbReference type="STRING" id="1630135.DAD186_00630"/>
<sequence length="432" mass="47418">MAISNLTVSQPGPTPGISKGGTEFNVVILGAGLNSLNVSIAFHKAYGMRSLTVMRTPVAMNERTVTSAHVALGAEASDCDLKDALVQIAKDKPVKRPTLLLANADSFISFIDTYRAELEEHYLLAQVDSASLAKLADKAHFQEACNELDIPTIPTEVVDFSRYGGADFDAPEQLPWAYPIIGKPANTADYARVKFPGKRKVFVLKSQAEYKELVAKLGDAGFTGRFLFQELIEGDDTSEYSITGYRSRSGDVTLTCAAQVLLGEHTPDALGRPAAMLTGPHRGIVAQFEKLLDHVDYVGFANVDLKVDPRNGTAYFLELNPRLGRNNHYVTAAGGSYPEHIVADLIDDAPLERVRAEEQHLYSILPTRLVKHYVTEPELRAQLDSAVRAHGVDNPYRYAPEGAWMKGFALASGLRQVQKFRKYYPKATRTGF</sequence>
<dbReference type="InterPro" id="IPR011761">
    <property type="entry name" value="ATP-grasp"/>
</dbReference>
<gene>
    <name evidence="3" type="ORF">DAD186_00630</name>
</gene>
<dbReference type="PROSITE" id="PS00867">
    <property type="entry name" value="CPSASE_2"/>
    <property type="match status" value="1"/>
</dbReference>
<accession>A0A1B0ZFB0</accession>
<dbReference type="PROSITE" id="PS50975">
    <property type="entry name" value="ATP_GRASP"/>
    <property type="match status" value="1"/>
</dbReference>
<protein>
    <recommendedName>
        <fullName evidence="2">ATP-grasp domain-containing protein</fullName>
    </recommendedName>
</protein>
<dbReference type="Pfam" id="PF02786">
    <property type="entry name" value="CPSase_L_D2"/>
    <property type="match status" value="1"/>
</dbReference>
<dbReference type="KEGG" id="dva:DAD186_00630"/>
<keyword evidence="1" id="KW-0067">ATP-binding</keyword>
<evidence type="ECO:0000313" key="3">
    <source>
        <dbReference type="EMBL" id="ANP26622.1"/>
    </source>
</evidence>
<evidence type="ECO:0000256" key="1">
    <source>
        <dbReference type="PROSITE-ProRule" id="PRU00409"/>
    </source>
</evidence>
<reference evidence="3 4" key="1">
    <citation type="submission" date="2015-06" db="EMBL/GenBank/DDBJ databases">
        <title>Investigation of pathophysiology for high-risk pregnancy and development of treatment modality based on it.</title>
        <authorList>
            <person name="Kim B.-C."/>
            <person name="Lim S."/>
        </authorList>
    </citation>
    <scope>NUCLEOTIDE SEQUENCE [LARGE SCALE GENOMIC DNA]</scope>
    <source>
        <strain evidence="3 4">AD1-86</strain>
    </source>
</reference>
<evidence type="ECO:0000313" key="4">
    <source>
        <dbReference type="Proteomes" id="UP000092596"/>
    </source>
</evidence>
<dbReference type="EMBL" id="CP012117">
    <property type="protein sequence ID" value="ANP26622.1"/>
    <property type="molecule type" value="Genomic_DNA"/>
</dbReference>
<dbReference type="PATRIC" id="fig|1630135.4.peg.66"/>
<dbReference type="Proteomes" id="UP000092596">
    <property type="component" value="Chromosome"/>
</dbReference>